<evidence type="ECO:0000313" key="2">
    <source>
        <dbReference type="EMBL" id="RGP61322.1"/>
    </source>
</evidence>
<dbReference type="EMBL" id="PXOG01000315">
    <property type="protein sequence ID" value="RGP61322.1"/>
    <property type="molecule type" value="Genomic_DNA"/>
</dbReference>
<organism evidence="2 3">
    <name type="scientific">Fusarium longipes</name>
    <dbReference type="NCBI Taxonomy" id="694270"/>
    <lineage>
        <taxon>Eukaryota</taxon>
        <taxon>Fungi</taxon>
        <taxon>Dikarya</taxon>
        <taxon>Ascomycota</taxon>
        <taxon>Pezizomycotina</taxon>
        <taxon>Sordariomycetes</taxon>
        <taxon>Hypocreomycetidae</taxon>
        <taxon>Hypocreales</taxon>
        <taxon>Nectriaceae</taxon>
        <taxon>Fusarium</taxon>
    </lineage>
</organism>
<reference evidence="2 3" key="1">
    <citation type="journal article" date="2018" name="PLoS Pathog.">
        <title>Evolution of structural diversity of trichothecenes, a family of toxins produced by plant pathogenic and entomopathogenic fungi.</title>
        <authorList>
            <person name="Proctor R.H."/>
            <person name="McCormick S.P."/>
            <person name="Kim H.S."/>
            <person name="Cardoza R.E."/>
            <person name="Stanley A.M."/>
            <person name="Lindo L."/>
            <person name="Kelly A."/>
            <person name="Brown D.W."/>
            <person name="Lee T."/>
            <person name="Vaughan M.M."/>
            <person name="Alexander N.J."/>
            <person name="Busman M."/>
            <person name="Gutierrez S."/>
        </authorList>
    </citation>
    <scope>NUCLEOTIDE SEQUENCE [LARGE SCALE GENOMIC DNA]</scope>
    <source>
        <strain evidence="2 3">NRRL 20695</strain>
    </source>
</reference>
<gene>
    <name evidence="2" type="ORF">FLONG3_10556</name>
</gene>
<name>A0A395RN71_9HYPO</name>
<feature type="signal peptide" evidence="1">
    <location>
        <begin position="1"/>
        <end position="16"/>
    </location>
</feature>
<evidence type="ECO:0000256" key="1">
    <source>
        <dbReference type="SAM" id="SignalP"/>
    </source>
</evidence>
<comment type="caution">
    <text evidence="2">The sequence shown here is derived from an EMBL/GenBank/DDBJ whole genome shotgun (WGS) entry which is preliminary data.</text>
</comment>
<dbReference type="OrthoDB" id="5099141at2759"/>
<sequence>MKSSTAFLALAAAVNASPISKREYPWDTKESLCSSKSHLLMTAEGADQLWEETGAGDELDRQIMSQWEHEVNWVFNIENALTKGSGKATMASCGVIGGTCTAMNVKSCEEHFDLYGTNDDPLLDPIGRVSYWIFQAVMGMQKKFTMLKNALIDETIVANLLIGQMVEEFGGKEDQTGDVLKWLSAAMGLGSTIGGLVPGAGDTVSTGFDIMGGIFDIIAEETAPEEIDQGSISAALAGVFSAASKQIETTMRLAAGNLRTKEGETIETFNKLPAANKYGPWIHSPITKFFNGGWFLLDEISDPVGELIRSFSGSIQPKIANNVMKAANLRLVGDKRIGSQEDCGYATGRQWMSFKDSENYCFYLMKFDEHGMHGAKWTEAGEDVYANMAKYKLGLRDPYYRAIIDCATSGEEGLNLDNLGFNNIPVCFFDLEAFFLEHNDAPECTSNMINKSCNPIKATPIE</sequence>
<keyword evidence="3" id="KW-1185">Reference proteome</keyword>
<feature type="chain" id="PRO_5017331832" evidence="1">
    <location>
        <begin position="17"/>
        <end position="462"/>
    </location>
</feature>
<keyword evidence="1" id="KW-0732">Signal</keyword>
<accession>A0A395RN71</accession>
<protein>
    <submittedName>
        <fullName evidence="2">Uncharacterized protein</fullName>
    </submittedName>
</protein>
<dbReference type="Proteomes" id="UP000266234">
    <property type="component" value="Unassembled WGS sequence"/>
</dbReference>
<dbReference type="STRING" id="694270.A0A395RN71"/>
<proteinExistence type="predicted"/>
<dbReference type="AlphaFoldDB" id="A0A395RN71"/>
<evidence type="ECO:0000313" key="3">
    <source>
        <dbReference type="Proteomes" id="UP000266234"/>
    </source>
</evidence>